<comment type="similarity">
    <text evidence="2 11">Belongs to the folylpolyglutamate synthase family.</text>
</comment>
<evidence type="ECO:0000259" key="13">
    <source>
        <dbReference type="Pfam" id="PF08245"/>
    </source>
</evidence>
<organism evidence="14 15">
    <name type="scientific">Lactococcus garvieae</name>
    <dbReference type="NCBI Taxonomy" id="1363"/>
    <lineage>
        <taxon>Bacteria</taxon>
        <taxon>Bacillati</taxon>
        <taxon>Bacillota</taxon>
        <taxon>Bacilli</taxon>
        <taxon>Lactobacillales</taxon>
        <taxon>Streptococcaceae</taxon>
        <taxon>Lactococcus</taxon>
    </lineage>
</organism>
<comment type="caution">
    <text evidence="14">The sequence shown here is derived from an EMBL/GenBank/DDBJ whole genome shotgun (WGS) entry which is preliminary data.</text>
</comment>
<dbReference type="EMBL" id="BLXU01000001">
    <property type="protein sequence ID" value="GFO50846.1"/>
    <property type="molecule type" value="Genomic_DNA"/>
</dbReference>
<keyword evidence="8" id="KW-0460">Magnesium</keyword>
<protein>
    <recommendedName>
        <fullName evidence="3">tetrahydrofolate synthase</fullName>
        <ecNumber evidence="3">6.3.2.17</ecNumber>
    </recommendedName>
    <alternativeName>
        <fullName evidence="9">Tetrahydrofolylpolyglutamate synthase</fullName>
    </alternativeName>
</protein>
<dbReference type="GO" id="GO:0004326">
    <property type="term" value="F:tetrahydrofolylpolyglutamate synthase activity"/>
    <property type="evidence" value="ECO:0007669"/>
    <property type="project" value="UniProtKB-EC"/>
</dbReference>
<keyword evidence="6 11" id="KW-0547">Nucleotide-binding</keyword>
<dbReference type="GO" id="GO:0008841">
    <property type="term" value="F:dihydrofolate synthase activity"/>
    <property type="evidence" value="ECO:0007669"/>
    <property type="project" value="TreeGrafter"/>
</dbReference>
<dbReference type="PROSITE" id="PS01012">
    <property type="entry name" value="FOLYLPOLYGLU_SYNT_2"/>
    <property type="match status" value="1"/>
</dbReference>
<dbReference type="PIRSF" id="PIRSF001563">
    <property type="entry name" value="Folylpolyglu_synth"/>
    <property type="match status" value="1"/>
</dbReference>
<dbReference type="GO" id="GO:0046872">
    <property type="term" value="F:metal ion binding"/>
    <property type="evidence" value="ECO:0007669"/>
    <property type="project" value="UniProtKB-KW"/>
</dbReference>
<evidence type="ECO:0000256" key="3">
    <source>
        <dbReference type="ARBA" id="ARBA00013025"/>
    </source>
</evidence>
<dbReference type="Proteomes" id="UP000504756">
    <property type="component" value="Unassembled WGS sequence"/>
</dbReference>
<dbReference type="NCBIfam" id="TIGR01499">
    <property type="entry name" value="folC"/>
    <property type="match status" value="1"/>
</dbReference>
<comment type="cofactor">
    <cofactor evidence="1">
        <name>Mg(2+)</name>
        <dbReference type="ChEBI" id="CHEBI:18420"/>
    </cofactor>
</comment>
<accession>A0A6L2ZSY6</accession>
<sequence>MTIETALEWIHSRLKFNIRPGLTRIEALLKLLGNPEKELSMLHIAGTNGKGSTVAFTRGILEQLGLTVATFTSPFIETFGERMAINGHPIPDEKLIKYVGQLKPLVEEMDKDARLAGITEFEIITALAFRYFADEHVDVALIEVGLGGLLDSTNVIQPVATAITTIGMDHMDILGDTLEKIAAQKAGIIKPYTPLVTGKIADEALAVIAETAQTNQAKHYQYSIDYQVEILENERFNYKDDEIHLLNLEKSLLGLHQIDNAALAVKLTMVYAHKIGLSLSEEAIRVGLRRTFWPARMEEVSQAPLTLLDGAHNVHAMQRLLENLKNEFSGRKITILFSALVTKDITEMIKILQTVDNSKLILTTFDYPKALKLEDFAYLEKENVTLAEDWKSTYASLKENLHEDDVLLMTGSLYFMSQIRAYILASEQ</sequence>
<dbReference type="UniPathway" id="UPA00219"/>
<evidence type="ECO:0000256" key="8">
    <source>
        <dbReference type="ARBA" id="ARBA00022842"/>
    </source>
</evidence>
<evidence type="ECO:0000256" key="5">
    <source>
        <dbReference type="ARBA" id="ARBA00022723"/>
    </source>
</evidence>
<dbReference type="InterPro" id="IPR036615">
    <property type="entry name" value="Mur_ligase_C_dom_sf"/>
</dbReference>
<evidence type="ECO:0000256" key="11">
    <source>
        <dbReference type="PIRNR" id="PIRNR001563"/>
    </source>
</evidence>
<evidence type="ECO:0000256" key="1">
    <source>
        <dbReference type="ARBA" id="ARBA00001946"/>
    </source>
</evidence>
<dbReference type="PROSITE" id="PS01011">
    <property type="entry name" value="FOLYLPOLYGLU_SYNT_1"/>
    <property type="match status" value="1"/>
</dbReference>
<evidence type="ECO:0000256" key="9">
    <source>
        <dbReference type="ARBA" id="ARBA00030592"/>
    </source>
</evidence>
<evidence type="ECO:0000256" key="10">
    <source>
        <dbReference type="ARBA" id="ARBA00047493"/>
    </source>
</evidence>
<evidence type="ECO:0000256" key="4">
    <source>
        <dbReference type="ARBA" id="ARBA00022598"/>
    </source>
</evidence>
<dbReference type="GO" id="GO:0005524">
    <property type="term" value="F:ATP binding"/>
    <property type="evidence" value="ECO:0007669"/>
    <property type="project" value="UniProtKB-KW"/>
</dbReference>
<dbReference type="AlphaFoldDB" id="A0A6L2ZSY6"/>
<gene>
    <name evidence="14" type="primary">folC</name>
    <name evidence="14" type="ORF">ikelab_01210</name>
</gene>
<evidence type="ECO:0000256" key="2">
    <source>
        <dbReference type="ARBA" id="ARBA00008276"/>
    </source>
</evidence>
<evidence type="ECO:0000256" key="6">
    <source>
        <dbReference type="ARBA" id="ARBA00022741"/>
    </source>
</evidence>
<dbReference type="PANTHER" id="PTHR11136">
    <property type="entry name" value="FOLYLPOLYGLUTAMATE SYNTHASE-RELATED"/>
    <property type="match status" value="1"/>
</dbReference>
<dbReference type="Gene3D" id="3.40.1190.10">
    <property type="entry name" value="Mur-like, catalytic domain"/>
    <property type="match status" value="1"/>
</dbReference>
<feature type="domain" description="Mur ligase C-terminal" evidence="12">
    <location>
        <begin position="296"/>
        <end position="412"/>
    </location>
</feature>
<keyword evidence="5" id="KW-0479">Metal-binding</keyword>
<feature type="domain" description="Mur ligase central" evidence="13">
    <location>
        <begin position="44"/>
        <end position="265"/>
    </location>
</feature>
<dbReference type="InterPro" id="IPR013221">
    <property type="entry name" value="Mur_ligase_cen"/>
</dbReference>
<dbReference type="InterPro" id="IPR018109">
    <property type="entry name" value="Folylpolyglutamate_synth_CS"/>
</dbReference>
<dbReference type="Gene3D" id="3.90.190.20">
    <property type="entry name" value="Mur ligase, C-terminal domain"/>
    <property type="match status" value="1"/>
</dbReference>
<dbReference type="Pfam" id="PF08245">
    <property type="entry name" value="Mur_ligase_M"/>
    <property type="match status" value="1"/>
</dbReference>
<comment type="catalytic activity">
    <reaction evidence="10">
        <text>(6S)-5,6,7,8-tetrahydrofolyl-(gamma-L-Glu)(n) + L-glutamate + ATP = (6S)-5,6,7,8-tetrahydrofolyl-(gamma-L-Glu)(n+1) + ADP + phosphate + H(+)</text>
        <dbReference type="Rhea" id="RHEA:10580"/>
        <dbReference type="Rhea" id="RHEA-COMP:14738"/>
        <dbReference type="Rhea" id="RHEA-COMP:14740"/>
        <dbReference type="ChEBI" id="CHEBI:15378"/>
        <dbReference type="ChEBI" id="CHEBI:29985"/>
        <dbReference type="ChEBI" id="CHEBI:30616"/>
        <dbReference type="ChEBI" id="CHEBI:43474"/>
        <dbReference type="ChEBI" id="CHEBI:141005"/>
        <dbReference type="ChEBI" id="CHEBI:456216"/>
        <dbReference type="EC" id="6.3.2.17"/>
    </reaction>
</comment>
<evidence type="ECO:0000256" key="7">
    <source>
        <dbReference type="ARBA" id="ARBA00022840"/>
    </source>
</evidence>
<keyword evidence="7 11" id="KW-0067">ATP-binding</keyword>
<keyword evidence="4 11" id="KW-0436">Ligase</keyword>
<evidence type="ECO:0000313" key="14">
    <source>
        <dbReference type="EMBL" id="GFO50846.1"/>
    </source>
</evidence>
<dbReference type="InterPro" id="IPR001645">
    <property type="entry name" value="Folylpolyglutamate_synth"/>
</dbReference>
<dbReference type="GO" id="GO:0005737">
    <property type="term" value="C:cytoplasm"/>
    <property type="evidence" value="ECO:0007669"/>
    <property type="project" value="TreeGrafter"/>
</dbReference>
<dbReference type="Pfam" id="PF02875">
    <property type="entry name" value="Mur_ligase_C"/>
    <property type="match status" value="1"/>
</dbReference>
<dbReference type="GO" id="GO:0009252">
    <property type="term" value="P:peptidoglycan biosynthetic process"/>
    <property type="evidence" value="ECO:0007669"/>
    <property type="project" value="UniProtKB-UniPathway"/>
</dbReference>
<dbReference type="EC" id="6.3.2.17" evidence="3"/>
<dbReference type="SUPFAM" id="SSF53623">
    <property type="entry name" value="MurD-like peptide ligases, catalytic domain"/>
    <property type="match status" value="1"/>
</dbReference>
<dbReference type="InterPro" id="IPR004101">
    <property type="entry name" value="Mur_ligase_C"/>
</dbReference>
<evidence type="ECO:0000313" key="15">
    <source>
        <dbReference type="Proteomes" id="UP000504756"/>
    </source>
</evidence>
<name>A0A6L2ZSY6_9LACT</name>
<dbReference type="SUPFAM" id="SSF53244">
    <property type="entry name" value="MurD-like peptide ligases, peptide-binding domain"/>
    <property type="match status" value="1"/>
</dbReference>
<proteinExistence type="inferred from homology"/>
<dbReference type="PANTHER" id="PTHR11136:SF0">
    <property type="entry name" value="DIHYDROFOLATE SYNTHETASE-RELATED"/>
    <property type="match status" value="1"/>
</dbReference>
<dbReference type="RefSeq" id="WP_176489875.1">
    <property type="nucleotide sequence ID" value="NZ_BLXU01000001.1"/>
</dbReference>
<evidence type="ECO:0000259" key="12">
    <source>
        <dbReference type="Pfam" id="PF02875"/>
    </source>
</evidence>
<dbReference type="FunFam" id="3.40.1190.10:FF:000011">
    <property type="entry name" value="Folylpolyglutamate synthase/dihydrofolate synthase"/>
    <property type="match status" value="1"/>
</dbReference>
<dbReference type="InterPro" id="IPR036565">
    <property type="entry name" value="Mur-like_cat_sf"/>
</dbReference>
<reference evidence="14 15" key="1">
    <citation type="submission" date="2020-06" db="EMBL/GenBank/DDBJ databases">
        <title>Draft genome sequence of Lactic acid bacteria from Okinawan-style tofu.</title>
        <authorList>
            <person name="Takara I."/>
            <person name="Ikematsu S."/>
        </authorList>
    </citation>
    <scope>NUCLEOTIDE SEQUENCE [LARGE SCALE GENOMIC DNA]</scope>
    <source>
        <strain evidence="15">lg38</strain>
    </source>
</reference>